<dbReference type="AlphaFoldDB" id="A0A939FQ70"/>
<evidence type="ECO:0000256" key="2">
    <source>
        <dbReference type="ARBA" id="ARBA00023163"/>
    </source>
</evidence>
<evidence type="ECO:0000259" key="3">
    <source>
        <dbReference type="Pfam" id="PF13305"/>
    </source>
</evidence>
<accession>A0A939FQ70</accession>
<organism evidence="4 5">
    <name type="scientific">Streptomyces triculaminicus</name>
    <dbReference type="NCBI Taxonomy" id="2816232"/>
    <lineage>
        <taxon>Bacteria</taxon>
        <taxon>Bacillati</taxon>
        <taxon>Actinomycetota</taxon>
        <taxon>Actinomycetes</taxon>
        <taxon>Kitasatosporales</taxon>
        <taxon>Streptomycetaceae</taxon>
        <taxon>Streptomyces</taxon>
    </lineage>
</organism>
<dbReference type="Pfam" id="PF13305">
    <property type="entry name" value="TetR_C_33"/>
    <property type="match status" value="1"/>
</dbReference>
<feature type="domain" description="HTH-type transcriptional regulator MT1864/Rv1816-like C-terminal" evidence="3">
    <location>
        <begin position="97"/>
        <end position="228"/>
    </location>
</feature>
<evidence type="ECO:0000313" key="5">
    <source>
        <dbReference type="Proteomes" id="UP000664781"/>
    </source>
</evidence>
<name>A0A939FQ70_9ACTN</name>
<comment type="caution">
    <text evidence="4">The sequence shown here is derived from an EMBL/GenBank/DDBJ whole genome shotgun (WGS) entry which is preliminary data.</text>
</comment>
<gene>
    <name evidence="4" type="ORF">J1792_26100</name>
</gene>
<evidence type="ECO:0000313" key="4">
    <source>
        <dbReference type="EMBL" id="MBO0656120.1"/>
    </source>
</evidence>
<dbReference type="InterPro" id="IPR036271">
    <property type="entry name" value="Tet_transcr_reg_TetR-rel_C_sf"/>
</dbReference>
<keyword evidence="1" id="KW-0805">Transcription regulation</keyword>
<keyword evidence="2" id="KW-0804">Transcription</keyword>
<dbReference type="InterPro" id="IPR025996">
    <property type="entry name" value="MT1864/Rv1816-like_C"/>
</dbReference>
<proteinExistence type="predicted"/>
<dbReference type="Gene3D" id="1.10.357.10">
    <property type="entry name" value="Tetracycline Repressor, domain 2"/>
    <property type="match status" value="1"/>
</dbReference>
<sequence>MTQRNVRADGAGGQDALVRRAKEEAVLRLAGRRNVDLDLGAVADASGTEITRLREHFPDEEALLTALILDAYNAMSDSAEAGAARAGAAGAGLLERWVAVCAGVRGWALAHPDEYALIWGQPVPGYSAPPETMAAGARTVLALVAVLRDAQKEDRLVEHADGPPLSEGMLRTTESLAAGLLEGLPHSTIARMLVIWTQLHGMVGFEVYGHIAGVAADPAAFFEHAAASMGEFVGLPR</sequence>
<reference evidence="4" key="1">
    <citation type="submission" date="2021-03" db="EMBL/GenBank/DDBJ databases">
        <title>Streptomyces strains.</title>
        <authorList>
            <person name="Lund M.B."/>
            <person name="Toerring T."/>
        </authorList>
    </citation>
    <scope>NUCLEOTIDE SEQUENCE</scope>
    <source>
        <strain evidence="4">JCM 4242</strain>
    </source>
</reference>
<keyword evidence="5" id="KW-1185">Reference proteome</keyword>
<dbReference type="Proteomes" id="UP000664781">
    <property type="component" value="Unassembled WGS sequence"/>
</dbReference>
<dbReference type="RefSeq" id="WP_086571677.1">
    <property type="nucleotide sequence ID" value="NZ_JAFMOF010000004.1"/>
</dbReference>
<dbReference type="EMBL" id="JAFMOF010000004">
    <property type="protein sequence ID" value="MBO0656120.1"/>
    <property type="molecule type" value="Genomic_DNA"/>
</dbReference>
<protein>
    <submittedName>
        <fullName evidence="4">WHG domain-containing protein</fullName>
    </submittedName>
</protein>
<evidence type="ECO:0000256" key="1">
    <source>
        <dbReference type="ARBA" id="ARBA00023015"/>
    </source>
</evidence>
<dbReference type="SUPFAM" id="SSF48498">
    <property type="entry name" value="Tetracyclin repressor-like, C-terminal domain"/>
    <property type="match status" value="1"/>
</dbReference>